<dbReference type="InterPro" id="IPR003593">
    <property type="entry name" value="AAA+_ATPase"/>
</dbReference>
<feature type="transmembrane region" description="Helical" evidence="9">
    <location>
        <begin position="424"/>
        <end position="448"/>
    </location>
</feature>
<comment type="subcellular location">
    <subcellularLocation>
        <location evidence="1">Cell membrane</location>
        <topology evidence="1">Multi-pass membrane protein</topology>
    </subcellularLocation>
</comment>
<dbReference type="EMBL" id="CYYA01000009">
    <property type="protein sequence ID" value="CUN04085.1"/>
    <property type="molecule type" value="Genomic_DNA"/>
</dbReference>
<feature type="transmembrane region" description="Helical" evidence="9">
    <location>
        <begin position="245"/>
        <end position="266"/>
    </location>
</feature>
<dbReference type="InterPro" id="IPR011527">
    <property type="entry name" value="ABC1_TM_dom"/>
</dbReference>
<dbReference type="PANTHER" id="PTHR24221">
    <property type="entry name" value="ATP-BINDING CASSETTE SUB-FAMILY B"/>
    <property type="match status" value="1"/>
</dbReference>
<feature type="domain" description="ABC transporter" evidence="10">
    <location>
        <begin position="521"/>
        <end position="756"/>
    </location>
</feature>
<dbReference type="FunFam" id="3.40.50.300:FF:000221">
    <property type="entry name" value="Multidrug ABC transporter ATP-binding protein"/>
    <property type="match status" value="1"/>
</dbReference>
<dbReference type="Gene3D" id="3.40.50.300">
    <property type="entry name" value="P-loop containing nucleotide triphosphate hydrolases"/>
    <property type="match status" value="1"/>
</dbReference>
<feature type="transmembrane region" description="Helical" evidence="9">
    <location>
        <begin position="344"/>
        <end position="367"/>
    </location>
</feature>
<dbReference type="SUPFAM" id="SSF90123">
    <property type="entry name" value="ABC transporter transmembrane region"/>
    <property type="match status" value="1"/>
</dbReference>
<keyword evidence="5" id="KW-0547">Nucleotide-binding</keyword>
<dbReference type="GO" id="GO:0005524">
    <property type="term" value="F:ATP binding"/>
    <property type="evidence" value="ECO:0007669"/>
    <property type="project" value="UniProtKB-KW"/>
</dbReference>
<dbReference type="InterPro" id="IPR003439">
    <property type="entry name" value="ABC_transporter-like_ATP-bd"/>
</dbReference>
<feature type="transmembrane region" description="Helical" evidence="9">
    <location>
        <begin position="454"/>
        <end position="478"/>
    </location>
</feature>
<accession>A0A173TQE7</accession>
<keyword evidence="12" id="KW-0378">Hydrolase</keyword>
<dbReference type="CDD" id="cd18548">
    <property type="entry name" value="ABC_6TM_Tm287_like"/>
    <property type="match status" value="1"/>
</dbReference>
<dbReference type="InterPro" id="IPR017871">
    <property type="entry name" value="ABC_transporter-like_CS"/>
</dbReference>
<name>A0A173TQE7_EUBRA</name>
<protein>
    <submittedName>
        <fullName evidence="12">Putative multidrug export ATP-binding/permease protein SAV1866</fullName>
        <ecNumber evidence="12">3.6.3.-</ecNumber>
    </submittedName>
</protein>
<evidence type="ECO:0000256" key="3">
    <source>
        <dbReference type="ARBA" id="ARBA00022475"/>
    </source>
</evidence>
<evidence type="ECO:0000256" key="7">
    <source>
        <dbReference type="ARBA" id="ARBA00022989"/>
    </source>
</evidence>
<dbReference type="RefSeq" id="WP_055290252.1">
    <property type="nucleotide sequence ID" value="NZ_CP173382.1"/>
</dbReference>
<dbReference type="InterPro" id="IPR027417">
    <property type="entry name" value="P-loop_NTPase"/>
</dbReference>
<dbReference type="STRING" id="39490.ERS852448_01599"/>
<feature type="domain" description="ABC transmembrane type-1" evidence="11">
    <location>
        <begin position="233"/>
        <end position="487"/>
    </location>
</feature>
<evidence type="ECO:0000256" key="9">
    <source>
        <dbReference type="SAM" id="Phobius"/>
    </source>
</evidence>
<evidence type="ECO:0000313" key="12">
    <source>
        <dbReference type="EMBL" id="CUN04085.1"/>
    </source>
</evidence>
<keyword evidence="8 9" id="KW-0472">Membrane</keyword>
<evidence type="ECO:0000256" key="4">
    <source>
        <dbReference type="ARBA" id="ARBA00022692"/>
    </source>
</evidence>
<dbReference type="GO" id="GO:0140359">
    <property type="term" value="F:ABC-type transporter activity"/>
    <property type="evidence" value="ECO:0007669"/>
    <property type="project" value="InterPro"/>
</dbReference>
<dbReference type="PROSITE" id="PS00211">
    <property type="entry name" value="ABC_TRANSPORTER_1"/>
    <property type="match status" value="1"/>
</dbReference>
<dbReference type="EC" id="3.6.3.-" evidence="12"/>
<reference evidence="12 13" key="1">
    <citation type="submission" date="2015-09" db="EMBL/GenBank/DDBJ databases">
        <authorList>
            <consortium name="Pathogen Informatics"/>
        </authorList>
    </citation>
    <scope>NUCLEOTIDE SEQUENCE [LARGE SCALE GENOMIC DNA]</scope>
    <source>
        <strain evidence="12 13">2789STDY5608891</strain>
    </source>
</reference>
<dbReference type="Gene3D" id="1.20.1560.10">
    <property type="entry name" value="ABC transporter type 1, transmembrane domain"/>
    <property type="match status" value="1"/>
</dbReference>
<evidence type="ECO:0000256" key="8">
    <source>
        <dbReference type="ARBA" id="ARBA00023136"/>
    </source>
</evidence>
<keyword evidence="3" id="KW-1003">Cell membrane</keyword>
<dbReference type="PANTHER" id="PTHR24221:SF276">
    <property type="entry name" value="ABC TRANSPORTER, ATP-BINDING_PERMEASE PROTEIN"/>
    <property type="match status" value="1"/>
</dbReference>
<dbReference type="PROSITE" id="PS50929">
    <property type="entry name" value="ABC_TM1F"/>
    <property type="match status" value="1"/>
</dbReference>
<dbReference type="AlphaFoldDB" id="A0A173TQE7"/>
<evidence type="ECO:0000313" key="13">
    <source>
        <dbReference type="Proteomes" id="UP000095492"/>
    </source>
</evidence>
<dbReference type="Pfam" id="PF00005">
    <property type="entry name" value="ABC_tran"/>
    <property type="match status" value="1"/>
</dbReference>
<evidence type="ECO:0000259" key="11">
    <source>
        <dbReference type="PROSITE" id="PS50929"/>
    </source>
</evidence>
<proteinExistence type="predicted"/>
<keyword evidence="2" id="KW-0813">Transport</keyword>
<dbReference type="PROSITE" id="PS50893">
    <property type="entry name" value="ABC_TRANSPORTER_2"/>
    <property type="match status" value="1"/>
</dbReference>
<evidence type="ECO:0000256" key="2">
    <source>
        <dbReference type="ARBA" id="ARBA00022448"/>
    </source>
</evidence>
<dbReference type="SMART" id="SM00382">
    <property type="entry name" value="AAA"/>
    <property type="match status" value="1"/>
</dbReference>
<keyword evidence="4 9" id="KW-0812">Transmembrane</keyword>
<dbReference type="GO" id="GO:0005886">
    <property type="term" value="C:plasma membrane"/>
    <property type="evidence" value="ECO:0007669"/>
    <property type="project" value="UniProtKB-SubCell"/>
</dbReference>
<evidence type="ECO:0000256" key="1">
    <source>
        <dbReference type="ARBA" id="ARBA00004651"/>
    </source>
</evidence>
<dbReference type="GeneID" id="97391565"/>
<dbReference type="OrthoDB" id="9762778at2"/>
<evidence type="ECO:0000256" key="6">
    <source>
        <dbReference type="ARBA" id="ARBA00022840"/>
    </source>
</evidence>
<dbReference type="InterPro" id="IPR039421">
    <property type="entry name" value="Type_1_exporter"/>
</dbReference>
<dbReference type="Pfam" id="PF00664">
    <property type="entry name" value="ABC_membrane"/>
    <property type="match status" value="1"/>
</dbReference>
<sequence>MKKIFKNMIPYWKTILVIVAVLVLQAYCDLALPTYTADIIDVGIQNKGIEYSLPEEITAEEYEDAQLFMTKEEKTLWASSYEATQHETYERSVTDKETLGELDSEFAIPLILNYQMSRMEEAQFKKLLAEQTGGDVSVYEQMSLEQIDQMMGTELKVSEKEVEQEDGSTQTVTCVDIRPMFEAMIKSGQMDEDAVLSMRDSMQKMVDAMGDSMITASKAAYAASCDEAAGLNLAQIQTSYLWKKGLQMAGLAAIMMACAIFVSYLASKVGAGVGRSLRGRLYEKVMHFSNAEMEHFSTASLITRSTNDVQQIQMVTAIFLRMLAYAPILGIGGIIKVIQTRSGMGWLIVAAVIVIFAFVMILMSVALPKFRQMQEKVDGVNLVSREILTGLPVIRAFRREDKEEERFDGVNRELTKTMLFTNRVMTLMMPGMMLIMYALTVAIVWVAAKKIDLGVMQVGSMTAFITYAMLIVMAFLMLTMMSVMLPRAGVAADRIDEVLHTDFTIREAAEPKHIETSEGVLKFDHVDFIYPGSREPAIHDIDFTAYPGQTTAIIGSTGCGKSTIVNLIPRLYDVTKGSITLDGIDIRELSMKDLRQQIGFVPQKGVLFSGTIASNLRFGNAEATDAQVVQAAQIAQAEEFIEEKPEKYESPIAQGGTNVSGGQKQRLAIARAIAKHPRIFVFDDSFSALDLKTDAKLRKALSDTVQESTVIIVAQRISTILHADQILVLDEGEIVGKGTHEELMKHCTVYQEIAKSQMSAKELGLTDGEEGEYHE</sequence>
<organism evidence="12 13">
    <name type="scientific">Eubacterium ramulus</name>
    <dbReference type="NCBI Taxonomy" id="39490"/>
    <lineage>
        <taxon>Bacteria</taxon>
        <taxon>Bacillati</taxon>
        <taxon>Bacillota</taxon>
        <taxon>Clostridia</taxon>
        <taxon>Eubacteriales</taxon>
        <taxon>Eubacteriaceae</taxon>
        <taxon>Eubacterium</taxon>
    </lineage>
</organism>
<evidence type="ECO:0000256" key="5">
    <source>
        <dbReference type="ARBA" id="ARBA00022741"/>
    </source>
</evidence>
<feature type="transmembrane region" description="Helical" evidence="9">
    <location>
        <begin position="318"/>
        <end position="338"/>
    </location>
</feature>
<dbReference type="Proteomes" id="UP000095492">
    <property type="component" value="Unassembled WGS sequence"/>
</dbReference>
<dbReference type="SUPFAM" id="SSF52540">
    <property type="entry name" value="P-loop containing nucleoside triphosphate hydrolases"/>
    <property type="match status" value="1"/>
</dbReference>
<evidence type="ECO:0000259" key="10">
    <source>
        <dbReference type="PROSITE" id="PS50893"/>
    </source>
</evidence>
<dbReference type="InterPro" id="IPR036640">
    <property type="entry name" value="ABC1_TM_sf"/>
</dbReference>
<keyword evidence="7 9" id="KW-1133">Transmembrane helix</keyword>
<gene>
    <name evidence="12" type="ORF">ERS852448_01599</name>
</gene>
<keyword evidence="6 12" id="KW-0067">ATP-binding</keyword>
<dbReference type="GO" id="GO:0016887">
    <property type="term" value="F:ATP hydrolysis activity"/>
    <property type="evidence" value="ECO:0007669"/>
    <property type="project" value="InterPro"/>
</dbReference>